<accession>A0A8E2J977</accession>
<dbReference type="AlphaFoldDB" id="A0A8E2J977"/>
<evidence type="ECO:0000259" key="1">
    <source>
        <dbReference type="Pfam" id="PF06985"/>
    </source>
</evidence>
<dbReference type="InterPro" id="IPR010730">
    <property type="entry name" value="HET"/>
</dbReference>
<protein>
    <submittedName>
        <fullName evidence="2">HET-domain-containing protein</fullName>
    </submittedName>
</protein>
<name>A0A8E2J977_9PEZI</name>
<dbReference type="InterPro" id="IPR052895">
    <property type="entry name" value="HetReg/Transcr_Mod"/>
</dbReference>
<evidence type="ECO:0000313" key="3">
    <source>
        <dbReference type="Proteomes" id="UP000250266"/>
    </source>
</evidence>
<dbReference type="PANTHER" id="PTHR24148:SF64">
    <property type="entry name" value="HETEROKARYON INCOMPATIBILITY DOMAIN-CONTAINING PROTEIN"/>
    <property type="match status" value="1"/>
</dbReference>
<organism evidence="2 3">
    <name type="scientific">Lepidopterella palustris CBS 459.81</name>
    <dbReference type="NCBI Taxonomy" id="1314670"/>
    <lineage>
        <taxon>Eukaryota</taxon>
        <taxon>Fungi</taxon>
        <taxon>Dikarya</taxon>
        <taxon>Ascomycota</taxon>
        <taxon>Pezizomycotina</taxon>
        <taxon>Dothideomycetes</taxon>
        <taxon>Pleosporomycetidae</taxon>
        <taxon>Mytilinidiales</taxon>
        <taxon>Argynnaceae</taxon>
        <taxon>Lepidopterella</taxon>
    </lineage>
</organism>
<dbReference type="PANTHER" id="PTHR24148">
    <property type="entry name" value="ANKYRIN REPEAT DOMAIN-CONTAINING PROTEIN 39 HOMOLOG-RELATED"/>
    <property type="match status" value="1"/>
</dbReference>
<keyword evidence="3" id="KW-1185">Reference proteome</keyword>
<reference evidence="2 3" key="1">
    <citation type="journal article" date="2016" name="Nat. Commun.">
        <title>Ectomycorrhizal ecology is imprinted in the genome of the dominant symbiotic fungus Cenococcum geophilum.</title>
        <authorList>
            <consortium name="DOE Joint Genome Institute"/>
            <person name="Peter M."/>
            <person name="Kohler A."/>
            <person name="Ohm R.A."/>
            <person name="Kuo A."/>
            <person name="Krutzmann J."/>
            <person name="Morin E."/>
            <person name="Arend M."/>
            <person name="Barry K.W."/>
            <person name="Binder M."/>
            <person name="Choi C."/>
            <person name="Clum A."/>
            <person name="Copeland A."/>
            <person name="Grisel N."/>
            <person name="Haridas S."/>
            <person name="Kipfer T."/>
            <person name="LaButti K."/>
            <person name="Lindquist E."/>
            <person name="Lipzen A."/>
            <person name="Maire R."/>
            <person name="Meier B."/>
            <person name="Mihaltcheva S."/>
            <person name="Molinier V."/>
            <person name="Murat C."/>
            <person name="Poggeler S."/>
            <person name="Quandt C.A."/>
            <person name="Sperisen C."/>
            <person name="Tritt A."/>
            <person name="Tisserant E."/>
            <person name="Crous P.W."/>
            <person name="Henrissat B."/>
            <person name="Nehls U."/>
            <person name="Egli S."/>
            <person name="Spatafora J.W."/>
            <person name="Grigoriev I.V."/>
            <person name="Martin F.M."/>
        </authorList>
    </citation>
    <scope>NUCLEOTIDE SEQUENCE [LARGE SCALE GENOMIC DNA]</scope>
    <source>
        <strain evidence="2 3">CBS 459.81</strain>
    </source>
</reference>
<feature type="domain" description="Heterokaryon incompatibility" evidence="1">
    <location>
        <begin position="40"/>
        <end position="191"/>
    </location>
</feature>
<dbReference type="Proteomes" id="UP000250266">
    <property type="component" value="Unassembled WGS sequence"/>
</dbReference>
<dbReference type="OrthoDB" id="2157530at2759"/>
<dbReference type="Pfam" id="PF06985">
    <property type="entry name" value="HET"/>
    <property type="match status" value="1"/>
</dbReference>
<gene>
    <name evidence="2" type="ORF">K432DRAFT_311712</name>
</gene>
<proteinExistence type="predicted"/>
<sequence length="591" mass="66623">MILGEAERPRTRILYLEPGSQEESLRCSLRIFRLDRAPEFEALSYVWGNSKNAKIIQCSGESLVISHNLHGALIRLRHHDQHRILWVDAICINQEDLDERAKQVQLMGAIYAQAKNVIVWLGPELPEDSKAFEFIEAINPILGETQGRTPSQTEEAIKKISEDKSLPSDGWSHIEALFHRPYFSRIWVIQEVARAKQTIVLCGSRSTNYQTLIKAYLFCFDAHVESLRDISMRAGVPSLNTILSSNVLVTNSCAVNRSKGYSIYDLLCNTTTLSTGEPRDRLFALLSLPIIPYEWVPLPDYKSSVSEVYKNFAVLDITHNRSLRMLSWVVFTDAGNALGADVPSWVPNFNPRGTSSHFTYMSSFRSQFAGGSTDVVASVDTDGTILTLEGRAVATINRLCKSRSSYFDAASRKLPRKATEFSAATDIEAAWMTECHNVLIAANCCQTREDFVNVMNSERYTQFLRALCTNWNPATQKAPDERDFAFTKVAVLSLMARQPEWEEQDAYQLMVAQGYSVKVQFCCLEDGRLGWAPQYAKSGDMVVIFDGAVTPSVLRPARDGTFQFIGECYMNGLMKGEVLQMDKKQEKFRIR</sequence>
<dbReference type="EMBL" id="KV745606">
    <property type="protein sequence ID" value="OCK73952.1"/>
    <property type="molecule type" value="Genomic_DNA"/>
</dbReference>
<evidence type="ECO:0000313" key="2">
    <source>
        <dbReference type="EMBL" id="OCK73952.1"/>
    </source>
</evidence>
<dbReference type="Pfam" id="PF26639">
    <property type="entry name" value="Het-6_barrel"/>
    <property type="match status" value="1"/>
</dbReference>